<reference evidence="1" key="1">
    <citation type="submission" date="2020-05" db="EMBL/GenBank/DDBJ databases">
        <authorList>
            <person name="Chiriac C."/>
            <person name="Salcher M."/>
            <person name="Ghai R."/>
            <person name="Kavagutti S V."/>
        </authorList>
    </citation>
    <scope>NUCLEOTIDE SEQUENCE</scope>
</reference>
<gene>
    <name evidence="1" type="ORF">UFOVP907_20</name>
</gene>
<accession>A0A6J5PIP0</accession>
<dbReference type="EMBL" id="LR796857">
    <property type="protein sequence ID" value="CAB4169816.1"/>
    <property type="molecule type" value="Genomic_DNA"/>
</dbReference>
<name>A0A6J5PIP0_9CAUD</name>
<sequence length="92" mass="11044">MIKVASGPLLWFMNRMKFQGWTSLWGDIYFVPGFEQDAGLVRHERKHLEQMTRDGKLIYMVKYLYWNVRYGYLLNPYEIEAREVQYGTPTSN</sequence>
<evidence type="ECO:0000313" key="1">
    <source>
        <dbReference type="EMBL" id="CAB4169816.1"/>
    </source>
</evidence>
<organism evidence="1">
    <name type="scientific">uncultured Caudovirales phage</name>
    <dbReference type="NCBI Taxonomy" id="2100421"/>
    <lineage>
        <taxon>Viruses</taxon>
        <taxon>Duplodnaviria</taxon>
        <taxon>Heunggongvirae</taxon>
        <taxon>Uroviricota</taxon>
        <taxon>Caudoviricetes</taxon>
        <taxon>Peduoviridae</taxon>
        <taxon>Maltschvirus</taxon>
        <taxon>Maltschvirus maltsch</taxon>
    </lineage>
</organism>
<protein>
    <submittedName>
        <fullName evidence="1">Uncharacterized protein</fullName>
    </submittedName>
</protein>
<proteinExistence type="predicted"/>